<dbReference type="Pfam" id="PF10604">
    <property type="entry name" value="Polyketide_cyc2"/>
    <property type="match status" value="1"/>
</dbReference>
<dbReference type="InterPro" id="IPR019587">
    <property type="entry name" value="Polyketide_cyclase/dehydratase"/>
</dbReference>
<organism evidence="1">
    <name type="scientific">freshwater metagenome</name>
    <dbReference type="NCBI Taxonomy" id="449393"/>
    <lineage>
        <taxon>unclassified sequences</taxon>
        <taxon>metagenomes</taxon>
        <taxon>ecological metagenomes</taxon>
    </lineage>
</organism>
<reference evidence="1" key="1">
    <citation type="submission" date="2020-05" db="EMBL/GenBank/DDBJ databases">
        <authorList>
            <person name="Chiriac C."/>
            <person name="Salcher M."/>
            <person name="Ghai R."/>
            <person name="Kavagutti S V."/>
        </authorList>
    </citation>
    <scope>NUCLEOTIDE SEQUENCE</scope>
</reference>
<protein>
    <submittedName>
        <fullName evidence="1">Unannotated protein</fullName>
    </submittedName>
</protein>
<evidence type="ECO:0000313" key="1">
    <source>
        <dbReference type="EMBL" id="CAB4640604.1"/>
    </source>
</evidence>
<dbReference type="InterPro" id="IPR023393">
    <property type="entry name" value="START-like_dom_sf"/>
</dbReference>
<dbReference type="CDD" id="cd07812">
    <property type="entry name" value="SRPBCC"/>
    <property type="match status" value="1"/>
</dbReference>
<accession>A0A6J6JWI6</accession>
<dbReference type="EMBL" id="CAEZWE010000001">
    <property type="protein sequence ID" value="CAB4640604.1"/>
    <property type="molecule type" value="Genomic_DNA"/>
</dbReference>
<gene>
    <name evidence="1" type="ORF">UFOPK2169_00034</name>
</gene>
<dbReference type="SUPFAM" id="SSF55961">
    <property type="entry name" value="Bet v1-like"/>
    <property type="match status" value="1"/>
</dbReference>
<sequence>MSSQPPVSVTRDIAASPQKIWEMVTDLPRMGEWSPENQGGTWAKDASGPSVGATFKGHNNNGKRSWSTSVKVNGCEAPRHFSFGLMVGGKNWCDWVYDIEPTATGSRVTHSWIDHRSKVASTLGKWVSGVADRAAHNKANMEVTMDNLAKAAEAS</sequence>
<name>A0A6J6JWI6_9ZZZZ</name>
<dbReference type="Gene3D" id="3.30.530.20">
    <property type="match status" value="1"/>
</dbReference>
<dbReference type="AlphaFoldDB" id="A0A6J6JWI6"/>
<proteinExistence type="predicted"/>